<evidence type="ECO:0000313" key="2">
    <source>
        <dbReference type="EMBL" id="KAK3011327.1"/>
    </source>
</evidence>
<feature type="domain" description="Bet v I/Major latex protein" evidence="1">
    <location>
        <begin position="203"/>
        <end position="302"/>
    </location>
</feature>
<dbReference type="Proteomes" id="UP001188597">
    <property type="component" value="Unassembled WGS sequence"/>
</dbReference>
<dbReference type="Pfam" id="PF00407">
    <property type="entry name" value="Bet_v_1"/>
    <property type="match status" value="1"/>
</dbReference>
<reference evidence="2" key="1">
    <citation type="submission" date="2022-12" db="EMBL/GenBank/DDBJ databases">
        <title>Draft genome assemblies for two species of Escallonia (Escalloniales).</title>
        <authorList>
            <person name="Chanderbali A."/>
            <person name="Dervinis C."/>
            <person name="Anghel I."/>
            <person name="Soltis D."/>
            <person name="Soltis P."/>
            <person name="Zapata F."/>
        </authorList>
    </citation>
    <scope>NUCLEOTIDE SEQUENCE</scope>
    <source>
        <strain evidence="2">UCBG64.0493</strain>
        <tissue evidence="2">Leaf</tissue>
    </source>
</reference>
<dbReference type="Gene3D" id="3.30.530.20">
    <property type="match status" value="1"/>
</dbReference>
<accession>A0AA89AQH3</accession>
<gene>
    <name evidence="2" type="ORF">RJ639_011714</name>
</gene>
<dbReference type="SUPFAM" id="SSF55961">
    <property type="entry name" value="Bet v1-like"/>
    <property type="match status" value="1"/>
</dbReference>
<evidence type="ECO:0000259" key="1">
    <source>
        <dbReference type="SMART" id="SM01037"/>
    </source>
</evidence>
<dbReference type="Gene3D" id="1.25.40.10">
    <property type="entry name" value="Tetratricopeptide repeat domain"/>
    <property type="match status" value="1"/>
</dbReference>
<name>A0AA89AQH3_9ASTE</name>
<dbReference type="InterPro" id="IPR051761">
    <property type="entry name" value="MLP-like_ligand-binding"/>
</dbReference>
<evidence type="ECO:0000313" key="3">
    <source>
        <dbReference type="Proteomes" id="UP001188597"/>
    </source>
</evidence>
<dbReference type="InterPro" id="IPR011990">
    <property type="entry name" value="TPR-like_helical_dom_sf"/>
</dbReference>
<proteinExistence type="predicted"/>
<dbReference type="EMBL" id="JAVXUP010001462">
    <property type="protein sequence ID" value="KAK3011327.1"/>
    <property type="molecule type" value="Genomic_DNA"/>
</dbReference>
<dbReference type="InterPro" id="IPR023393">
    <property type="entry name" value="START-like_dom_sf"/>
</dbReference>
<keyword evidence="3" id="KW-1185">Reference proteome</keyword>
<dbReference type="PANTHER" id="PTHR31907">
    <property type="entry name" value="MLP-LIKE PROTEIN 423"/>
    <property type="match status" value="1"/>
</dbReference>
<protein>
    <recommendedName>
        <fullName evidence="1">Bet v I/Major latex protein domain-containing protein</fullName>
    </recommendedName>
</protein>
<dbReference type="GO" id="GO:0006952">
    <property type="term" value="P:defense response"/>
    <property type="evidence" value="ECO:0007669"/>
    <property type="project" value="InterPro"/>
</dbReference>
<dbReference type="AlphaFoldDB" id="A0AA89AQH3"/>
<dbReference type="InterPro" id="IPR000916">
    <property type="entry name" value="Bet_v_I/MLP"/>
</dbReference>
<sequence length="331" mass="37136">MRWNPATQKAILNTLLQNLQQNPPSPSAYAPIFQLLTGHNVLKLGQQVHANIVLLGLTPNAHLGAKMAAMYASSGDIDSANHLFDNITDPSSLLYNSVIRANTRPEGEEEKSITSCCDKLAMVNGTSVKLAEKRRGLPAGKGTAVRWGRVQPLTGETATRAAQFDGETKVEWPEPMLRNDETIPARAKHGKKDNQNLMNFLCPLSPPLLTVPLDGKAKVTTQLIDEIDEKNKTVIFRVIEGDLFELYKNFVLTLHVDTKGANNLVTWTMEYEKRSEDIDDPNTLMDFFVSLTKDIETHHLKSMLGRNRTMKSVFREYEKVGRIFIKYMDKL</sequence>
<comment type="caution">
    <text evidence="2">The sequence shown here is derived from an EMBL/GenBank/DDBJ whole genome shotgun (WGS) entry which is preliminary data.</text>
</comment>
<organism evidence="2 3">
    <name type="scientific">Escallonia herrerae</name>
    <dbReference type="NCBI Taxonomy" id="1293975"/>
    <lineage>
        <taxon>Eukaryota</taxon>
        <taxon>Viridiplantae</taxon>
        <taxon>Streptophyta</taxon>
        <taxon>Embryophyta</taxon>
        <taxon>Tracheophyta</taxon>
        <taxon>Spermatophyta</taxon>
        <taxon>Magnoliopsida</taxon>
        <taxon>eudicotyledons</taxon>
        <taxon>Gunneridae</taxon>
        <taxon>Pentapetalae</taxon>
        <taxon>asterids</taxon>
        <taxon>campanulids</taxon>
        <taxon>Escalloniales</taxon>
        <taxon>Escalloniaceae</taxon>
        <taxon>Escallonia</taxon>
    </lineage>
</organism>
<dbReference type="SMART" id="SM01037">
    <property type="entry name" value="Bet_v_1"/>
    <property type="match status" value="1"/>
</dbReference>